<dbReference type="Proteomes" id="UP001549200">
    <property type="component" value="Unassembled WGS sequence"/>
</dbReference>
<comment type="caution">
    <text evidence="2">The sequence shown here is derived from an EMBL/GenBank/DDBJ whole genome shotgun (WGS) entry which is preliminary data.</text>
</comment>
<accession>A0ABV2G0I9</accession>
<organism evidence="2 3">
    <name type="scientific">Enterocloster citroniae</name>
    <dbReference type="NCBI Taxonomy" id="358743"/>
    <lineage>
        <taxon>Bacteria</taxon>
        <taxon>Bacillati</taxon>
        <taxon>Bacillota</taxon>
        <taxon>Clostridia</taxon>
        <taxon>Lachnospirales</taxon>
        <taxon>Lachnospiraceae</taxon>
        <taxon>Enterocloster</taxon>
    </lineage>
</organism>
<feature type="region of interest" description="Disordered" evidence="1">
    <location>
        <begin position="1"/>
        <end position="38"/>
    </location>
</feature>
<feature type="compositionally biased region" description="Polar residues" evidence="1">
    <location>
        <begin position="19"/>
        <end position="38"/>
    </location>
</feature>
<evidence type="ECO:0000256" key="1">
    <source>
        <dbReference type="SAM" id="MobiDB-lite"/>
    </source>
</evidence>
<evidence type="ECO:0000313" key="3">
    <source>
        <dbReference type="Proteomes" id="UP001549200"/>
    </source>
</evidence>
<dbReference type="EMBL" id="JBEPLZ010000013">
    <property type="protein sequence ID" value="MET3571757.1"/>
    <property type="molecule type" value="Genomic_DNA"/>
</dbReference>
<gene>
    <name evidence="2" type="ORF">ABID13_003408</name>
</gene>
<name>A0ABV2G0I9_9FIRM</name>
<sequence>MNKEWTTKEEGYLEELPVNTGSGKEQGSSVRTTNRICM</sequence>
<proteinExistence type="predicted"/>
<keyword evidence="3" id="KW-1185">Reference proteome</keyword>
<reference evidence="2 3" key="1">
    <citation type="submission" date="2024-06" db="EMBL/GenBank/DDBJ databases">
        <title>Genomic Encyclopedia of Type Strains, Phase IV (KMG-IV): sequencing the most valuable type-strain genomes for metagenomic binning, comparative biology and taxonomic classification.</title>
        <authorList>
            <person name="Goeker M."/>
        </authorList>
    </citation>
    <scope>NUCLEOTIDE SEQUENCE [LARGE SCALE GENOMIC DNA]</scope>
    <source>
        <strain evidence="2 3">DSM 19261</strain>
    </source>
</reference>
<evidence type="ECO:0000313" key="2">
    <source>
        <dbReference type="EMBL" id="MET3571757.1"/>
    </source>
</evidence>
<feature type="compositionally biased region" description="Basic and acidic residues" evidence="1">
    <location>
        <begin position="1"/>
        <end position="11"/>
    </location>
</feature>
<protein>
    <submittedName>
        <fullName evidence="2">Uncharacterized protein</fullName>
    </submittedName>
</protein>